<dbReference type="InterPro" id="IPR001412">
    <property type="entry name" value="aa-tRNA-synth_I_CS"/>
</dbReference>
<dbReference type="GO" id="GO:0005829">
    <property type="term" value="C:cytosol"/>
    <property type="evidence" value="ECO:0007669"/>
    <property type="project" value="TreeGrafter"/>
</dbReference>
<dbReference type="InterPro" id="IPR020058">
    <property type="entry name" value="Glu/Gln-tRNA-synth_Ib_cat-dom"/>
</dbReference>
<keyword evidence="14" id="KW-1185">Reference proteome</keyword>
<evidence type="ECO:0000259" key="12">
    <source>
        <dbReference type="Pfam" id="PF19269"/>
    </source>
</evidence>
<evidence type="ECO:0000256" key="6">
    <source>
        <dbReference type="ARBA" id="ARBA00022741"/>
    </source>
</evidence>
<evidence type="ECO:0000256" key="1">
    <source>
        <dbReference type="ARBA" id="ARBA00004496"/>
    </source>
</evidence>
<keyword evidence="5 10" id="KW-0436">Ligase</keyword>
<feature type="binding site" evidence="10">
    <location>
        <position position="254"/>
    </location>
    <ligand>
        <name>ATP</name>
        <dbReference type="ChEBI" id="CHEBI:30616"/>
    </ligand>
</feature>
<feature type="short sequence motif" description="'KMSKS' region" evidence="10">
    <location>
        <begin position="251"/>
        <end position="255"/>
    </location>
</feature>
<dbReference type="GO" id="GO:0005524">
    <property type="term" value="F:ATP binding"/>
    <property type="evidence" value="ECO:0007669"/>
    <property type="project" value="UniProtKB-UniRule"/>
</dbReference>
<dbReference type="NCBIfam" id="TIGR00464">
    <property type="entry name" value="gltX_bact"/>
    <property type="match status" value="1"/>
</dbReference>
<reference evidence="13" key="1">
    <citation type="submission" date="2020-08" db="EMBL/GenBank/DDBJ databases">
        <title>Sulfitobacter aestuariivivens sp. nov., isolated from a tidal flat.</title>
        <authorList>
            <person name="Park S."/>
            <person name="Yoon J.-H."/>
        </authorList>
    </citation>
    <scope>NUCLEOTIDE SEQUENCE</scope>
    <source>
        <strain evidence="13">TSTF-M16</strain>
    </source>
</reference>
<protein>
    <recommendedName>
        <fullName evidence="10">Glutamate--tRNA ligase</fullName>
        <ecNumber evidence="10">6.1.1.17</ecNumber>
    </recommendedName>
    <alternativeName>
        <fullName evidence="10">Glutamyl-tRNA synthetase</fullName>
        <shortName evidence="10">GluRS</shortName>
    </alternativeName>
</protein>
<dbReference type="Pfam" id="PF19269">
    <property type="entry name" value="Anticodon_2"/>
    <property type="match status" value="1"/>
</dbReference>
<feature type="domain" description="Glutamyl/glutaminyl-tRNA synthetase class Ib catalytic" evidence="11">
    <location>
        <begin position="8"/>
        <end position="321"/>
    </location>
</feature>
<dbReference type="GO" id="GO:0006424">
    <property type="term" value="P:glutamyl-tRNA aminoacylation"/>
    <property type="evidence" value="ECO:0007669"/>
    <property type="project" value="UniProtKB-UniRule"/>
</dbReference>
<comment type="caution">
    <text evidence="13">The sequence shown here is derived from an EMBL/GenBank/DDBJ whole genome shotgun (WGS) entry which is preliminary data.</text>
</comment>
<dbReference type="GO" id="GO:0008270">
    <property type="term" value="F:zinc ion binding"/>
    <property type="evidence" value="ECO:0007669"/>
    <property type="project" value="InterPro"/>
</dbReference>
<dbReference type="Pfam" id="PF00749">
    <property type="entry name" value="tRNA-synt_1c"/>
    <property type="match status" value="1"/>
</dbReference>
<evidence type="ECO:0000256" key="9">
    <source>
        <dbReference type="ARBA" id="ARBA00023146"/>
    </source>
</evidence>
<dbReference type="SUPFAM" id="SSF52374">
    <property type="entry name" value="Nucleotidylyl transferase"/>
    <property type="match status" value="1"/>
</dbReference>
<keyword evidence="6 10" id="KW-0547">Nucleotide-binding</keyword>
<comment type="function">
    <text evidence="10">Catalyzes the attachment of glutamate to tRNA(Glu) in a two-step reaction: glutamate is first activated by ATP to form Glu-AMP and then transferred to the acceptor end of tRNA(Glu).</text>
</comment>
<evidence type="ECO:0000256" key="10">
    <source>
        <dbReference type="HAMAP-Rule" id="MF_00022"/>
    </source>
</evidence>
<evidence type="ECO:0000256" key="7">
    <source>
        <dbReference type="ARBA" id="ARBA00022840"/>
    </source>
</evidence>
<dbReference type="SUPFAM" id="SSF48163">
    <property type="entry name" value="An anticodon-binding domain of class I aminoacyl-tRNA synthetases"/>
    <property type="match status" value="1"/>
</dbReference>
<dbReference type="RefSeq" id="WP_191077083.1">
    <property type="nucleotide sequence ID" value="NZ_JACTAG010000003.1"/>
</dbReference>
<dbReference type="PANTHER" id="PTHR43311">
    <property type="entry name" value="GLUTAMATE--TRNA LIGASE"/>
    <property type="match status" value="1"/>
</dbReference>
<evidence type="ECO:0000256" key="3">
    <source>
        <dbReference type="ARBA" id="ARBA00011245"/>
    </source>
</evidence>
<keyword evidence="4 10" id="KW-0963">Cytoplasm</keyword>
<dbReference type="Gene3D" id="1.10.10.350">
    <property type="match status" value="1"/>
</dbReference>
<dbReference type="InterPro" id="IPR004527">
    <property type="entry name" value="Glu-tRNA-ligase_bac/mito"/>
</dbReference>
<dbReference type="InterPro" id="IPR020751">
    <property type="entry name" value="aa-tRNA-synth_I_codon-bd_sub2"/>
</dbReference>
<dbReference type="InterPro" id="IPR014729">
    <property type="entry name" value="Rossmann-like_a/b/a_fold"/>
</dbReference>
<evidence type="ECO:0000259" key="11">
    <source>
        <dbReference type="Pfam" id="PF00749"/>
    </source>
</evidence>
<proteinExistence type="inferred from homology"/>
<comment type="subunit">
    <text evidence="3 10">Monomer.</text>
</comment>
<comment type="similarity">
    <text evidence="2 10">Belongs to the class-I aminoacyl-tRNA synthetase family. Glutamate--tRNA ligase type 1 subfamily.</text>
</comment>
<evidence type="ECO:0000256" key="2">
    <source>
        <dbReference type="ARBA" id="ARBA00007894"/>
    </source>
</evidence>
<dbReference type="PRINTS" id="PR00987">
    <property type="entry name" value="TRNASYNTHGLU"/>
</dbReference>
<keyword evidence="9 10" id="KW-0030">Aminoacyl-tRNA synthetase</keyword>
<organism evidence="13 14">
    <name type="scientific">Sulfitobacter aestuariivivens</name>
    <dbReference type="NCBI Taxonomy" id="2766981"/>
    <lineage>
        <taxon>Bacteria</taxon>
        <taxon>Pseudomonadati</taxon>
        <taxon>Pseudomonadota</taxon>
        <taxon>Alphaproteobacteria</taxon>
        <taxon>Rhodobacterales</taxon>
        <taxon>Roseobacteraceae</taxon>
        <taxon>Sulfitobacter</taxon>
    </lineage>
</organism>
<dbReference type="Gene3D" id="3.40.50.620">
    <property type="entry name" value="HUPs"/>
    <property type="match status" value="1"/>
</dbReference>
<evidence type="ECO:0000256" key="5">
    <source>
        <dbReference type="ARBA" id="ARBA00022598"/>
    </source>
</evidence>
<keyword evidence="8 10" id="KW-0648">Protein biosynthesis</keyword>
<dbReference type="InterPro" id="IPR020752">
    <property type="entry name" value="Glu-tRNA-synth_I_codon-bd_sub1"/>
</dbReference>
<comment type="caution">
    <text evidence="10">Lacks conserved residue(s) required for the propagation of feature annotation.</text>
</comment>
<dbReference type="FunFam" id="3.40.50.620:FF:000007">
    <property type="entry name" value="Glutamate--tRNA ligase"/>
    <property type="match status" value="1"/>
</dbReference>
<name>A0A927HH15_9RHOB</name>
<dbReference type="InterPro" id="IPR049940">
    <property type="entry name" value="GluQ/Sye"/>
</dbReference>
<evidence type="ECO:0000256" key="8">
    <source>
        <dbReference type="ARBA" id="ARBA00022917"/>
    </source>
</evidence>
<feature type="domain" description="Aminoacyl-tRNA synthetase class I anticodon-binding" evidence="12">
    <location>
        <begin position="346"/>
        <end position="482"/>
    </location>
</feature>
<dbReference type="AlphaFoldDB" id="A0A927HH15"/>
<dbReference type="GO" id="GO:0004818">
    <property type="term" value="F:glutamate-tRNA ligase activity"/>
    <property type="evidence" value="ECO:0007669"/>
    <property type="project" value="UniProtKB-UniRule"/>
</dbReference>
<gene>
    <name evidence="10" type="primary">gltX</name>
    <name evidence="13" type="ORF">H9Q16_19185</name>
</gene>
<dbReference type="InterPro" id="IPR000924">
    <property type="entry name" value="Glu/Gln-tRNA-synth"/>
</dbReference>
<dbReference type="InterPro" id="IPR033910">
    <property type="entry name" value="GluRS_core"/>
</dbReference>
<dbReference type="InterPro" id="IPR045462">
    <property type="entry name" value="aa-tRNA-synth_I_cd-bd"/>
</dbReference>
<dbReference type="CDD" id="cd00808">
    <property type="entry name" value="GluRS_core"/>
    <property type="match status" value="1"/>
</dbReference>
<evidence type="ECO:0000313" key="13">
    <source>
        <dbReference type="EMBL" id="MBD3666068.1"/>
    </source>
</evidence>
<dbReference type="EC" id="6.1.1.17" evidence="10"/>
<comment type="subcellular location">
    <subcellularLocation>
        <location evidence="1 10">Cytoplasm</location>
    </subcellularLocation>
</comment>
<dbReference type="EMBL" id="JACTAG010000003">
    <property type="protein sequence ID" value="MBD3666068.1"/>
    <property type="molecule type" value="Genomic_DNA"/>
</dbReference>
<dbReference type="PANTHER" id="PTHR43311:SF2">
    <property type="entry name" value="GLUTAMATE--TRNA LIGASE, MITOCHONDRIAL-RELATED"/>
    <property type="match status" value="1"/>
</dbReference>
<dbReference type="HAMAP" id="MF_00022">
    <property type="entry name" value="Glu_tRNA_synth_type1"/>
    <property type="match status" value="1"/>
</dbReference>
<evidence type="ECO:0000313" key="14">
    <source>
        <dbReference type="Proteomes" id="UP000635142"/>
    </source>
</evidence>
<dbReference type="Proteomes" id="UP000635142">
    <property type="component" value="Unassembled WGS sequence"/>
</dbReference>
<dbReference type="PROSITE" id="PS00178">
    <property type="entry name" value="AA_TRNA_LIGASE_I"/>
    <property type="match status" value="1"/>
</dbReference>
<keyword evidence="7 10" id="KW-0067">ATP-binding</keyword>
<dbReference type="InterPro" id="IPR008925">
    <property type="entry name" value="aa_tRNA-synth_I_cd-bd_sf"/>
</dbReference>
<dbReference type="Gene3D" id="1.10.8.70">
    <property type="entry name" value="Glutamate-tRNA synthetase, class I, anticodon-binding domain 1"/>
    <property type="match status" value="1"/>
</dbReference>
<dbReference type="GO" id="GO:0000049">
    <property type="term" value="F:tRNA binding"/>
    <property type="evidence" value="ECO:0007669"/>
    <property type="project" value="InterPro"/>
</dbReference>
<evidence type="ECO:0000256" key="4">
    <source>
        <dbReference type="ARBA" id="ARBA00022490"/>
    </source>
</evidence>
<sequence length="485" mass="54186">MSSDAATKVRFAPSPTGNLHIGGVRTALFNYLHARAKGGTFVLRIEDTDLERSTDASTQNLLDTLKWLGLTWDEGPEVGGPEGPYFQSQRLDIYGTYVQQLVDDGKAYRCYATREELDALRAALPEKERAHFVYPHIWRDRDPSEWPADKPYVIRFKAPLEGETTFTDKVFGKITTPNKTVQDFVIMRGDGMPLYNFGAVVDDMLMHISLVARGADHVNNTVQQVLLYQALGQPVPDFAHLPLILSPDRRKMSKRDGERLGIPVSVSEFRDRGFSPLGLMVYLTRFGWSHGDQELFTMDELIEKFDMDQVTSSDGVFDMKKCVSINQKIIQSDDYTSMDDYLLHITPFMQARGYDTTDTAFLRKVAALVRPRAATFVDAAAALDFFYEDTVTYEEKAEPDLHKDGAKAMLDGIADKLGALPAFDVEVIQTTLDAFVTDNDLKWKDFGPTIRVALAGRKGTPGLPEVIEALGADRVRARLHAAAAL</sequence>
<accession>A0A927HH15</accession>
<comment type="catalytic activity">
    <reaction evidence="10">
        <text>tRNA(Glu) + L-glutamate + ATP = L-glutamyl-tRNA(Glu) + AMP + diphosphate</text>
        <dbReference type="Rhea" id="RHEA:23540"/>
        <dbReference type="Rhea" id="RHEA-COMP:9663"/>
        <dbReference type="Rhea" id="RHEA-COMP:9680"/>
        <dbReference type="ChEBI" id="CHEBI:29985"/>
        <dbReference type="ChEBI" id="CHEBI:30616"/>
        <dbReference type="ChEBI" id="CHEBI:33019"/>
        <dbReference type="ChEBI" id="CHEBI:78442"/>
        <dbReference type="ChEBI" id="CHEBI:78520"/>
        <dbReference type="ChEBI" id="CHEBI:456215"/>
        <dbReference type="EC" id="6.1.1.17"/>
    </reaction>
</comment>
<feature type="short sequence motif" description="'HIGH' region" evidence="10">
    <location>
        <begin position="13"/>
        <end position="23"/>
    </location>
</feature>